<dbReference type="Gene3D" id="3.10.450.50">
    <property type="match status" value="1"/>
</dbReference>
<dbReference type="InterPro" id="IPR032710">
    <property type="entry name" value="NTF2-like_dom_sf"/>
</dbReference>
<dbReference type="OrthoDB" id="295770at2157"/>
<sequence length="117" mass="13250">MSTTEDVLDHHLEAFGDQDIEATMADYADDAVVITHGEVYRGREAIGDWFETELFTEFEKPDVTFTLNEKTVEGEYAYITWEADTPETDYEFATDTFVVRDGKIVAQTLGVQATSKH</sequence>
<name>M0M0H4_9EURY</name>
<dbReference type="InterPro" id="IPR037401">
    <property type="entry name" value="SnoaL-like"/>
</dbReference>
<dbReference type="EMBL" id="AOMB01000020">
    <property type="protein sequence ID" value="EMA39176.1"/>
    <property type="molecule type" value="Genomic_DNA"/>
</dbReference>
<reference evidence="2 3" key="1">
    <citation type="journal article" date="2014" name="PLoS Genet.">
        <title>Phylogenetically driven sequencing of extremely halophilic archaea reveals strategies for static and dynamic osmo-response.</title>
        <authorList>
            <person name="Becker E.A."/>
            <person name="Seitzer P.M."/>
            <person name="Tritt A."/>
            <person name="Larsen D."/>
            <person name="Krusor M."/>
            <person name="Yao A.I."/>
            <person name="Wu D."/>
            <person name="Madern D."/>
            <person name="Eisen J.A."/>
            <person name="Darling A.E."/>
            <person name="Facciotti M.T."/>
        </authorList>
    </citation>
    <scope>NUCLEOTIDE SEQUENCE [LARGE SCALE GENOMIC DNA]</scope>
    <source>
        <strain evidence="2 3">100A6</strain>
    </source>
</reference>
<gene>
    <name evidence="2" type="ORF">C447_06658</name>
</gene>
<dbReference type="SUPFAM" id="SSF54427">
    <property type="entry name" value="NTF2-like"/>
    <property type="match status" value="1"/>
</dbReference>
<dbReference type="Pfam" id="PF12680">
    <property type="entry name" value="SnoaL_2"/>
    <property type="match status" value="1"/>
</dbReference>
<protein>
    <recommendedName>
        <fullName evidence="1">SnoaL-like domain-containing protein</fullName>
    </recommendedName>
</protein>
<evidence type="ECO:0000259" key="1">
    <source>
        <dbReference type="Pfam" id="PF12680"/>
    </source>
</evidence>
<dbReference type="Proteomes" id="UP000011566">
    <property type="component" value="Unassembled WGS sequence"/>
</dbReference>
<comment type="caution">
    <text evidence="2">The sequence shown here is derived from an EMBL/GenBank/DDBJ whole genome shotgun (WGS) entry which is preliminary data.</text>
</comment>
<dbReference type="RefSeq" id="WP_007692128.1">
    <property type="nucleotide sequence ID" value="NZ_AJRK01000452.1"/>
</dbReference>
<feature type="domain" description="SnoaL-like" evidence="1">
    <location>
        <begin position="10"/>
        <end position="106"/>
    </location>
</feature>
<dbReference type="AlphaFoldDB" id="M0M0H4"/>
<accession>M0M0H4</accession>
<proteinExistence type="predicted"/>
<dbReference type="eggNOG" id="arCOG11561">
    <property type="taxonomic scope" value="Archaea"/>
</dbReference>
<evidence type="ECO:0000313" key="3">
    <source>
        <dbReference type="Proteomes" id="UP000011566"/>
    </source>
</evidence>
<keyword evidence="3" id="KW-1185">Reference proteome</keyword>
<evidence type="ECO:0000313" key="2">
    <source>
        <dbReference type="EMBL" id="EMA39176.1"/>
    </source>
</evidence>
<organism evidence="2 3">
    <name type="scientific">Halococcus hamelinensis 100A6</name>
    <dbReference type="NCBI Taxonomy" id="1132509"/>
    <lineage>
        <taxon>Archaea</taxon>
        <taxon>Methanobacteriati</taxon>
        <taxon>Methanobacteriota</taxon>
        <taxon>Stenosarchaea group</taxon>
        <taxon>Halobacteria</taxon>
        <taxon>Halobacteriales</taxon>
        <taxon>Halococcaceae</taxon>
        <taxon>Halococcus</taxon>
    </lineage>
</organism>
<dbReference type="PATRIC" id="fig|1132509.6.peg.1508"/>